<feature type="chain" id="PRO_5032540668" description="Porin" evidence="2">
    <location>
        <begin position="21"/>
        <end position="545"/>
    </location>
</feature>
<dbReference type="CDD" id="cd14686">
    <property type="entry name" value="bZIP"/>
    <property type="match status" value="1"/>
</dbReference>
<evidence type="ECO:0000256" key="2">
    <source>
        <dbReference type="SAM" id="SignalP"/>
    </source>
</evidence>
<reference evidence="3 4" key="2">
    <citation type="submission" date="2020-02" db="EMBL/GenBank/DDBJ databases">
        <title>Erythrobacter dongmakensis sp. nov., isolated from a tidal mudflat.</title>
        <authorList>
            <person name="Kim I.S."/>
        </authorList>
    </citation>
    <scope>NUCLEOTIDE SEQUENCE [LARGE SCALE GENOMIC DNA]</scope>
    <source>
        <strain evidence="3 4">GH3-10</strain>
    </source>
</reference>
<protein>
    <recommendedName>
        <fullName evidence="5">Porin</fullName>
    </recommendedName>
</protein>
<proteinExistence type="predicted"/>
<keyword evidence="2" id="KW-0732">Signal</keyword>
<evidence type="ECO:0000313" key="3">
    <source>
        <dbReference type="EMBL" id="MWV26390.1"/>
    </source>
</evidence>
<keyword evidence="1" id="KW-0175">Coiled coil</keyword>
<organism evidence="3 4">
    <name type="scientific">Aurantiacibacter rhizosphaerae</name>
    <dbReference type="NCBI Taxonomy" id="2691582"/>
    <lineage>
        <taxon>Bacteria</taxon>
        <taxon>Pseudomonadati</taxon>
        <taxon>Pseudomonadota</taxon>
        <taxon>Alphaproteobacteria</taxon>
        <taxon>Sphingomonadales</taxon>
        <taxon>Erythrobacteraceae</taxon>
        <taxon>Aurantiacibacter</taxon>
    </lineage>
</organism>
<dbReference type="EMBL" id="WUBR01000001">
    <property type="protein sequence ID" value="MWV26390.1"/>
    <property type="molecule type" value="Genomic_DNA"/>
</dbReference>
<keyword evidence="4" id="KW-1185">Reference proteome</keyword>
<gene>
    <name evidence="3" type="ORF">GRF63_00595</name>
</gene>
<sequence>MRVACLLAGASVAIAMPAAAQDAAMLERLEALEARFQQLETENAQLRAQVDALQDNAVQGDIAANENGAFALSAPGASAAGADTPAATAQDGIPGGTVVAANTSASRGPVDTVTEVDDPREMQVAGSENFVGTNPTYAYRILDHAENVNTKPLIQLAALQEGELSDRVTLSGQVTAIANYQWTDTDDKFGYLMRHPTSANQLGDHVSEVVLHSASLAVTARVAPRVTAFAEFLYDPQQSFGQGTITALTRNQVQLRRGWVMYGDLDALPVYALLGKMDVPFGLNDTVSPFTNSTNWHAFAGLAYGAQAGFVSGGLHVRGMLIQGGSQFRAANNPVLGSSVPSRANNFAVDGRYTVDLGGEGNAVMVGASYQHGTAYCQGYPVFHFNPCADNNPGVAAYGRLTYGPVTLLGEYATTTDEWAGTAVPIPTNPLSQFSAVKAESFTLGGRVGFGEEVASAQRRAFALSAEFSKFISGEDGAPWERQNQIVLGGSWFPMANVNLFGEFVHVDGFVPLNFLSGGNFPDGSTWSEQGVDTNVILAGAQVAF</sequence>
<feature type="signal peptide" evidence="2">
    <location>
        <begin position="1"/>
        <end position="20"/>
    </location>
</feature>
<dbReference type="AlphaFoldDB" id="A0A844X985"/>
<name>A0A844X985_9SPHN</name>
<dbReference type="Proteomes" id="UP000461409">
    <property type="component" value="Unassembled WGS sequence"/>
</dbReference>
<dbReference type="SUPFAM" id="SSF56935">
    <property type="entry name" value="Porins"/>
    <property type="match status" value="1"/>
</dbReference>
<feature type="coiled-coil region" evidence="1">
    <location>
        <begin position="22"/>
        <end position="56"/>
    </location>
</feature>
<comment type="caution">
    <text evidence="3">The sequence shown here is derived from an EMBL/GenBank/DDBJ whole genome shotgun (WGS) entry which is preliminary data.</text>
</comment>
<reference evidence="3 4" key="1">
    <citation type="submission" date="2019-12" db="EMBL/GenBank/DDBJ databases">
        <authorList>
            <person name="Lee S.D."/>
        </authorList>
    </citation>
    <scope>NUCLEOTIDE SEQUENCE [LARGE SCALE GENOMIC DNA]</scope>
    <source>
        <strain evidence="3 4">GH3-10</strain>
    </source>
</reference>
<evidence type="ECO:0000313" key="4">
    <source>
        <dbReference type="Proteomes" id="UP000461409"/>
    </source>
</evidence>
<evidence type="ECO:0000256" key="1">
    <source>
        <dbReference type="SAM" id="Coils"/>
    </source>
</evidence>
<accession>A0A844X985</accession>
<evidence type="ECO:0008006" key="5">
    <source>
        <dbReference type="Google" id="ProtNLM"/>
    </source>
</evidence>